<sequence>RNHTSKYRTTWRVLSSEMKVIETSEGDKSGGGGGRMTKKRAVAYALLGTIKAEFFALKQSARIKFSAEDMKFLMNLKRINHDNLATFIGVAFNEVGMFYIMNALVDRCTLAELIQDEAFNMDERFKSAFMRDILKGMAYLHKPPINYHGLLNPTNCLIDGNWVLKLSQFGFTSLVSTLVEKKLVEMMPTGPRGASAELAGLTTAAYLSTAPEKLMNLELLKEFPKGDAMADIYSLSTVLFCILAETATPYTSFLSGFSLHFSINT</sequence>
<dbReference type="EC" id="4.6.1.2" evidence="2"/>
<dbReference type="InterPro" id="IPR011009">
    <property type="entry name" value="Kinase-like_dom_sf"/>
</dbReference>
<dbReference type="GO" id="GO:0004672">
    <property type="term" value="F:protein kinase activity"/>
    <property type="evidence" value="ECO:0007669"/>
    <property type="project" value="InterPro"/>
</dbReference>
<name>A0AAV5TXD6_9BILA</name>
<evidence type="ECO:0000256" key="5">
    <source>
        <dbReference type="ARBA" id="ARBA00023293"/>
    </source>
</evidence>
<dbReference type="InterPro" id="IPR050401">
    <property type="entry name" value="Cyclic_nucleotide_synthase"/>
</dbReference>
<evidence type="ECO:0000256" key="1">
    <source>
        <dbReference type="ARBA" id="ARBA00001436"/>
    </source>
</evidence>
<dbReference type="GO" id="GO:0004016">
    <property type="term" value="F:adenylate cyclase activity"/>
    <property type="evidence" value="ECO:0007669"/>
    <property type="project" value="TreeGrafter"/>
</dbReference>
<dbReference type="GO" id="GO:0007168">
    <property type="term" value="P:receptor guanylyl cyclase signaling pathway"/>
    <property type="evidence" value="ECO:0007669"/>
    <property type="project" value="TreeGrafter"/>
</dbReference>
<evidence type="ECO:0000256" key="4">
    <source>
        <dbReference type="ARBA" id="ARBA00023239"/>
    </source>
</evidence>
<dbReference type="EMBL" id="BTSX01000005">
    <property type="protein sequence ID" value="GMS99200.1"/>
    <property type="molecule type" value="Genomic_DNA"/>
</dbReference>
<keyword evidence="5" id="KW-0141">cGMP biosynthesis</keyword>
<dbReference type="Pfam" id="PF00069">
    <property type="entry name" value="Pkinase"/>
    <property type="match status" value="1"/>
</dbReference>
<keyword evidence="3" id="KW-0547">Nucleotide-binding</keyword>
<organism evidence="7 8">
    <name type="scientific">Pristionchus entomophagus</name>
    <dbReference type="NCBI Taxonomy" id="358040"/>
    <lineage>
        <taxon>Eukaryota</taxon>
        <taxon>Metazoa</taxon>
        <taxon>Ecdysozoa</taxon>
        <taxon>Nematoda</taxon>
        <taxon>Chromadorea</taxon>
        <taxon>Rhabditida</taxon>
        <taxon>Rhabditina</taxon>
        <taxon>Diplogasteromorpha</taxon>
        <taxon>Diplogasteroidea</taxon>
        <taxon>Neodiplogasteridae</taxon>
        <taxon>Pristionchus</taxon>
    </lineage>
</organism>
<evidence type="ECO:0000256" key="3">
    <source>
        <dbReference type="ARBA" id="ARBA00022741"/>
    </source>
</evidence>
<evidence type="ECO:0000313" key="7">
    <source>
        <dbReference type="EMBL" id="GMS99200.1"/>
    </source>
</evidence>
<keyword evidence="8" id="KW-1185">Reference proteome</keyword>
<evidence type="ECO:0000313" key="8">
    <source>
        <dbReference type="Proteomes" id="UP001432027"/>
    </source>
</evidence>
<feature type="domain" description="Protein kinase" evidence="6">
    <location>
        <begin position="1"/>
        <end position="265"/>
    </location>
</feature>
<keyword evidence="4" id="KW-0456">Lyase</keyword>
<dbReference type="PROSITE" id="PS50011">
    <property type="entry name" value="PROTEIN_KINASE_DOM"/>
    <property type="match status" value="1"/>
</dbReference>
<proteinExistence type="predicted"/>
<dbReference type="GO" id="GO:0001653">
    <property type="term" value="F:peptide receptor activity"/>
    <property type="evidence" value="ECO:0007669"/>
    <property type="project" value="TreeGrafter"/>
</dbReference>
<dbReference type="PANTHER" id="PTHR11920:SF355">
    <property type="entry name" value="RECEPTOR-TYPE GUANYLATE CYCLASE GCY-10-RELATED"/>
    <property type="match status" value="1"/>
</dbReference>
<protein>
    <recommendedName>
        <fullName evidence="2">guanylate cyclase</fullName>
        <ecNumber evidence="2">4.6.1.2</ecNumber>
    </recommendedName>
</protein>
<dbReference type="AlphaFoldDB" id="A0AAV5TXD6"/>
<evidence type="ECO:0000256" key="2">
    <source>
        <dbReference type="ARBA" id="ARBA00012202"/>
    </source>
</evidence>
<dbReference type="GO" id="GO:0005524">
    <property type="term" value="F:ATP binding"/>
    <property type="evidence" value="ECO:0007669"/>
    <property type="project" value="InterPro"/>
</dbReference>
<dbReference type="Gene3D" id="1.10.510.10">
    <property type="entry name" value="Transferase(Phosphotransferase) domain 1"/>
    <property type="match status" value="1"/>
</dbReference>
<accession>A0AAV5TXD6</accession>
<dbReference type="PANTHER" id="PTHR11920">
    <property type="entry name" value="GUANYLYL CYCLASE"/>
    <property type="match status" value="1"/>
</dbReference>
<feature type="non-terminal residue" evidence="7">
    <location>
        <position position="1"/>
    </location>
</feature>
<comment type="caution">
    <text evidence="7">The sequence shown here is derived from an EMBL/GenBank/DDBJ whole genome shotgun (WGS) entry which is preliminary data.</text>
</comment>
<dbReference type="GO" id="GO:0005886">
    <property type="term" value="C:plasma membrane"/>
    <property type="evidence" value="ECO:0007669"/>
    <property type="project" value="TreeGrafter"/>
</dbReference>
<comment type="catalytic activity">
    <reaction evidence="1">
        <text>GTP = 3',5'-cyclic GMP + diphosphate</text>
        <dbReference type="Rhea" id="RHEA:13665"/>
        <dbReference type="ChEBI" id="CHEBI:33019"/>
        <dbReference type="ChEBI" id="CHEBI:37565"/>
        <dbReference type="ChEBI" id="CHEBI:57746"/>
        <dbReference type="EC" id="4.6.1.2"/>
    </reaction>
</comment>
<reference evidence="7" key="1">
    <citation type="submission" date="2023-10" db="EMBL/GenBank/DDBJ databases">
        <title>Genome assembly of Pristionchus species.</title>
        <authorList>
            <person name="Yoshida K."/>
            <person name="Sommer R.J."/>
        </authorList>
    </citation>
    <scope>NUCLEOTIDE SEQUENCE</scope>
    <source>
        <strain evidence="7">RS0144</strain>
    </source>
</reference>
<evidence type="ECO:0000259" key="6">
    <source>
        <dbReference type="PROSITE" id="PS50011"/>
    </source>
</evidence>
<dbReference type="GO" id="GO:0004383">
    <property type="term" value="F:guanylate cyclase activity"/>
    <property type="evidence" value="ECO:0007669"/>
    <property type="project" value="UniProtKB-EC"/>
</dbReference>
<dbReference type="InterPro" id="IPR000719">
    <property type="entry name" value="Prot_kinase_dom"/>
</dbReference>
<gene>
    <name evidence="7" type="ORF">PENTCL1PPCAC_21375</name>
</gene>
<dbReference type="Proteomes" id="UP001432027">
    <property type="component" value="Unassembled WGS sequence"/>
</dbReference>
<dbReference type="SUPFAM" id="SSF56112">
    <property type="entry name" value="Protein kinase-like (PK-like)"/>
    <property type="match status" value="1"/>
</dbReference>